<dbReference type="RefSeq" id="WP_102856792.1">
    <property type="nucleotide sequence ID" value="NZ_JAMOHT010000025.1"/>
</dbReference>
<organism evidence="1 2">
    <name type="scientific">Stutzerimonas decontaminans</name>
    <dbReference type="NCBI Taxonomy" id="3022791"/>
    <lineage>
        <taxon>Bacteria</taxon>
        <taxon>Pseudomonadati</taxon>
        <taxon>Pseudomonadota</taxon>
        <taxon>Gammaproteobacteria</taxon>
        <taxon>Pseudomonadales</taxon>
        <taxon>Pseudomonadaceae</taxon>
        <taxon>Stutzerimonas</taxon>
    </lineage>
</organism>
<evidence type="ECO:0000313" key="2">
    <source>
        <dbReference type="Proteomes" id="UP000236021"/>
    </source>
</evidence>
<name>A0ABX4W3B3_9GAMM</name>
<dbReference type="Proteomes" id="UP000236021">
    <property type="component" value="Unassembled WGS sequence"/>
</dbReference>
<evidence type="ECO:0000313" key="1">
    <source>
        <dbReference type="EMBL" id="PNF86121.1"/>
    </source>
</evidence>
<reference evidence="1 2" key="1">
    <citation type="submission" date="2018-01" db="EMBL/GenBank/DDBJ databases">
        <title>Denitrification phenotypes of diverse strains of Pseudomonas stutzeri.</title>
        <authorList>
            <person name="Milligan D.A."/>
            <person name="Bergaust L."/>
            <person name="Bakken L.R."/>
            <person name="Frostegard A."/>
        </authorList>
    </citation>
    <scope>NUCLEOTIDE SEQUENCE [LARGE SCALE GENOMIC DNA]</scope>
    <source>
        <strain evidence="1 2">ST27MN3</strain>
    </source>
</reference>
<dbReference type="EMBL" id="POUI01000001">
    <property type="protein sequence ID" value="PNF86121.1"/>
    <property type="molecule type" value="Genomic_DNA"/>
</dbReference>
<accession>A0ABX4W3B3</accession>
<protein>
    <recommendedName>
        <fullName evidence="3">ATP-binding protein</fullName>
    </recommendedName>
</protein>
<proteinExistence type="predicted"/>
<gene>
    <name evidence="1" type="ORF">CXK93_04785</name>
</gene>
<keyword evidence="2" id="KW-1185">Reference proteome</keyword>
<sequence length="1519" mass="170390">MRLRVNRLAIQMEDKLGQKLDFTRIRNHRGTQMGGFEELCCQLAALEDPAEGSSFIRKGSGADQGLECYRSYSDGHEVGWQAKYFINGFESGQVSDLNDSLKRALGAHPQLRKFVVCLPIDLRDNRSGNKKSETQRFETWRGKSVAAAAAAGRELTIELWSASSIEERLGRDTPMYSGRACYWFDAVRFSSTWFREKFDVVRSNLGERYSPESHVDLPIQQQLHSISRAPEMLLAPHDWAAKVMYNLDGAATSLKREGLQQVADQVREACEPLLQSLTAPPALPEELVAIESWTALCATSLAAIVEALDELAKKELEQDIHITRKDLFDLYSAVHRISRELESGSWKMINKHELLISGPAGIGKSHLLADFGERQLERKRPFVLVLTNSLTEGDPWQQIRGLLDLSLITTDELLGALDAAAEAAGCRAVIAVDALNERHGIALWETRLQGFVALVRKFPRVTLALTVRSTYIHFFPLENLTRTEHPGFSGQSNAAAKAYLDRRGIARPSSPHLAREFENPLFLRTCCTYLDAENLKQLPKGLDGISTIFDFYLSAVARKVELDLRLVPQRNIPRRALNAFLQACSEQGDTGALTVESTFELLEGIHPSGGLTEKSLFSAFLGEGVLTQDVEWHEGSPQEIIRFTFERFSDHLRAKHLLDQVDRSDIQGSFRKEPLAGYFSLYKSWKFAGLVEALAVQIPEQFGLELFDVLPTNALRSDTHGEAFRTSLAWRAPQAFTDRTAEWVKKLCDSTGESPYGLLLLVSTEPSNPYNADWLHEELWPLPMPQRDATWSVFLAEDDLSEGGAVESLIDWAWHVDSDEVDKERRRLAVLSLTWCLSTSNRAVRDRATKALANLLSSNLIDGAELIRKFADVNDAYIAERLLAACYGAAMQGRDQDGCKALASAAWASHFAEGRQPPLNLLARDFALGILLYAQHVGQLPSEVDLDACEAKFASAWPLEVITAENLEQYRGKGYGDSICSSTDQHGDFGNYTLGAWVNGIVRMPRALAGKRTRELFKGWEQVFEEKADSRQLELYLELLRASIAYRESKFNEWAWIKGKGKSTDADAGKKEKQRLWDSFKKTNEAFRASLDSGLLADYTAFAEEHLLEATRMDSDDRHPPEVDREPLRRWICERAHNLGWREELFGRFERGSIISHDRMGNHRVERIGKKYQYIALSEVITRLVDNLTVCSYWDEGLLRAFEYGPTGRDMKRDLDPSLLLEGSLESGWNSTPVTWWTPVFPQLPCGDTEVLLAWLSSEEGFCNDIDQIDLCSPDGQKWLTTYGFRHWKVPGQERRNHADAWSRITCLVTKQGSGAQLAKELLKRHRGDVSRFGECERLDCFLGEHGWRDPIEVKLEANPREGINTPYCGIVATLHAEGNDNDNSIDETFSLNLPTSGLMSAIGLRLRNGRTPEYTDSQGVLRWQDPSSRERGAGAAVVSREYFLSMLAKAGLEPVWVLAGEKNVYPGQSLGSSRGFGGRVGHTSVYTVEAGVIQFAGTMTERYKPSAEQLQALRDADL</sequence>
<evidence type="ECO:0008006" key="3">
    <source>
        <dbReference type="Google" id="ProtNLM"/>
    </source>
</evidence>
<comment type="caution">
    <text evidence="1">The sequence shown here is derived from an EMBL/GenBank/DDBJ whole genome shotgun (WGS) entry which is preliminary data.</text>
</comment>